<gene>
    <name evidence="1" type="ORF">J7W16_08450</name>
</gene>
<name>A0A940WYV5_9BACI</name>
<keyword evidence="2" id="KW-1185">Reference proteome</keyword>
<dbReference type="Proteomes" id="UP000678228">
    <property type="component" value="Unassembled WGS sequence"/>
</dbReference>
<protein>
    <submittedName>
        <fullName evidence="1">Uncharacterized protein</fullName>
    </submittedName>
</protein>
<evidence type="ECO:0000313" key="1">
    <source>
        <dbReference type="EMBL" id="MBP3951165.1"/>
    </source>
</evidence>
<accession>A0A940WYV5</accession>
<sequence>MTLRVYFDEIDGALHPKTVLLPNMLKEEQELTSYTLQSPFERFYPEDYHDELKVVSVSQGALRQCPFYEHQFDLDVEQLKKDIARMQHDPDAIYETDYFAVMVDDLQELLAYDVVFRFAR</sequence>
<reference evidence="1" key="1">
    <citation type="submission" date="2021-03" db="EMBL/GenBank/DDBJ databases">
        <title>Bacillus suaedae sp. nov., isolated from Suaeda aralocaspica.</title>
        <authorList>
            <person name="Lei R.F.R."/>
        </authorList>
    </citation>
    <scope>NUCLEOTIDE SEQUENCE</scope>
    <source>
        <strain evidence="1">YZJH907-2</strain>
    </source>
</reference>
<comment type="caution">
    <text evidence="1">The sequence shown here is derived from an EMBL/GenBank/DDBJ whole genome shotgun (WGS) entry which is preliminary data.</text>
</comment>
<dbReference type="RefSeq" id="WP_210596862.1">
    <property type="nucleotide sequence ID" value="NZ_JAGKSQ010000003.1"/>
</dbReference>
<dbReference type="EMBL" id="JAGKSQ010000003">
    <property type="protein sequence ID" value="MBP3951165.1"/>
    <property type="molecule type" value="Genomic_DNA"/>
</dbReference>
<proteinExistence type="predicted"/>
<dbReference type="AlphaFoldDB" id="A0A940WYV5"/>
<evidence type="ECO:0000313" key="2">
    <source>
        <dbReference type="Proteomes" id="UP000678228"/>
    </source>
</evidence>
<organism evidence="1 2">
    <name type="scientific">Halalkalibacter suaedae</name>
    <dbReference type="NCBI Taxonomy" id="2822140"/>
    <lineage>
        <taxon>Bacteria</taxon>
        <taxon>Bacillati</taxon>
        <taxon>Bacillota</taxon>
        <taxon>Bacilli</taxon>
        <taxon>Bacillales</taxon>
        <taxon>Bacillaceae</taxon>
        <taxon>Halalkalibacter</taxon>
    </lineage>
</organism>